<dbReference type="Proteomes" id="UP000307440">
    <property type="component" value="Unassembled WGS sequence"/>
</dbReference>
<dbReference type="EMBL" id="ML210251">
    <property type="protein sequence ID" value="TFK22061.1"/>
    <property type="molecule type" value="Genomic_DNA"/>
</dbReference>
<evidence type="ECO:0000313" key="1">
    <source>
        <dbReference type="EMBL" id="TFK22061.1"/>
    </source>
</evidence>
<name>A0A5C3KNI8_COPMA</name>
<keyword evidence="2" id="KW-1185">Reference proteome</keyword>
<accession>A0A5C3KNI8</accession>
<gene>
    <name evidence="1" type="ORF">FA15DRAFT_671949</name>
</gene>
<organism evidence="1 2">
    <name type="scientific">Coprinopsis marcescibilis</name>
    <name type="common">Agaric fungus</name>
    <name type="synonym">Psathyrella marcescibilis</name>
    <dbReference type="NCBI Taxonomy" id="230819"/>
    <lineage>
        <taxon>Eukaryota</taxon>
        <taxon>Fungi</taxon>
        <taxon>Dikarya</taxon>
        <taxon>Basidiomycota</taxon>
        <taxon>Agaricomycotina</taxon>
        <taxon>Agaricomycetes</taxon>
        <taxon>Agaricomycetidae</taxon>
        <taxon>Agaricales</taxon>
        <taxon>Agaricineae</taxon>
        <taxon>Psathyrellaceae</taxon>
        <taxon>Coprinopsis</taxon>
    </lineage>
</organism>
<reference evidence="1 2" key="1">
    <citation type="journal article" date="2019" name="Nat. Ecol. Evol.">
        <title>Megaphylogeny resolves global patterns of mushroom evolution.</title>
        <authorList>
            <person name="Varga T."/>
            <person name="Krizsan K."/>
            <person name="Foldi C."/>
            <person name="Dima B."/>
            <person name="Sanchez-Garcia M."/>
            <person name="Sanchez-Ramirez S."/>
            <person name="Szollosi G.J."/>
            <person name="Szarkandi J.G."/>
            <person name="Papp V."/>
            <person name="Albert L."/>
            <person name="Andreopoulos W."/>
            <person name="Angelini C."/>
            <person name="Antonin V."/>
            <person name="Barry K.W."/>
            <person name="Bougher N.L."/>
            <person name="Buchanan P."/>
            <person name="Buyck B."/>
            <person name="Bense V."/>
            <person name="Catcheside P."/>
            <person name="Chovatia M."/>
            <person name="Cooper J."/>
            <person name="Damon W."/>
            <person name="Desjardin D."/>
            <person name="Finy P."/>
            <person name="Geml J."/>
            <person name="Haridas S."/>
            <person name="Hughes K."/>
            <person name="Justo A."/>
            <person name="Karasinski D."/>
            <person name="Kautmanova I."/>
            <person name="Kiss B."/>
            <person name="Kocsube S."/>
            <person name="Kotiranta H."/>
            <person name="LaButti K.M."/>
            <person name="Lechner B.E."/>
            <person name="Liimatainen K."/>
            <person name="Lipzen A."/>
            <person name="Lukacs Z."/>
            <person name="Mihaltcheva S."/>
            <person name="Morgado L.N."/>
            <person name="Niskanen T."/>
            <person name="Noordeloos M.E."/>
            <person name="Ohm R.A."/>
            <person name="Ortiz-Santana B."/>
            <person name="Ovrebo C."/>
            <person name="Racz N."/>
            <person name="Riley R."/>
            <person name="Savchenko A."/>
            <person name="Shiryaev A."/>
            <person name="Soop K."/>
            <person name="Spirin V."/>
            <person name="Szebenyi C."/>
            <person name="Tomsovsky M."/>
            <person name="Tulloss R.E."/>
            <person name="Uehling J."/>
            <person name="Grigoriev I.V."/>
            <person name="Vagvolgyi C."/>
            <person name="Papp T."/>
            <person name="Martin F.M."/>
            <person name="Miettinen O."/>
            <person name="Hibbett D.S."/>
            <person name="Nagy L.G."/>
        </authorList>
    </citation>
    <scope>NUCLEOTIDE SEQUENCE [LARGE SCALE GENOMIC DNA]</scope>
    <source>
        <strain evidence="1 2">CBS 121175</strain>
    </source>
</reference>
<dbReference type="AlphaFoldDB" id="A0A5C3KNI8"/>
<protein>
    <submittedName>
        <fullName evidence="1">Uncharacterized protein</fullName>
    </submittedName>
</protein>
<evidence type="ECO:0000313" key="2">
    <source>
        <dbReference type="Proteomes" id="UP000307440"/>
    </source>
</evidence>
<sequence>MTAQRRLKLEAAGEINSIFGPAVDEKGESAKRGLQVAVVLDTKSKQLHVGR</sequence>
<proteinExistence type="predicted"/>